<feature type="compositionally biased region" description="Basic and acidic residues" evidence="1">
    <location>
        <begin position="259"/>
        <end position="269"/>
    </location>
</feature>
<feature type="region of interest" description="Disordered" evidence="1">
    <location>
        <begin position="366"/>
        <end position="385"/>
    </location>
</feature>
<sequence>MPRSLDLAHESVCVPPCSLFDSTRLLLLFPARAVDSYSPRFFPFPAQGSPVRVFRELSDIIMRIHNGTDISTAATTMADNADAAPGVRSRPPNGAAENSYSFAPPPQTAGDATTRQQLAIHGEIRRPGWPFVLRQILAASMAASLARFSRTTTLPLGLHQQQRRSDGLSLIVEWPKEYSRRRARRRPPERVVRCACALEEKEGIQKKAGGIELFLSRLNLANLCAQDRKALPVMSEEEETSDASIEAEHELPLKSNATKKIDEGATGKDNDVVLPAGWGRWLSSFLGIAAPKKTRSSIAMTEKEDGACCGDSKTTLREVLHGESFESDATEQSADKSASPTEPEQSSTRALMRQSGIGIQQITVVSNFPGDETPPAADGGPPATLLLESRSTASLGTLLRESGMGLGTVEAIEVAAGAIDVDADADDSSVESVDDIDMQPLKKRLRRRSTGSIMREIGLEVQGVDLVPNLISD</sequence>
<protein>
    <submittedName>
        <fullName evidence="2">Uncharacterized protein</fullName>
    </submittedName>
</protein>
<dbReference type="EMBL" id="HBKQ01017436">
    <property type="protein sequence ID" value="CAE2230579.1"/>
    <property type="molecule type" value="Transcribed_RNA"/>
</dbReference>
<reference evidence="2" key="1">
    <citation type="submission" date="2021-01" db="EMBL/GenBank/DDBJ databases">
        <authorList>
            <person name="Corre E."/>
            <person name="Pelletier E."/>
            <person name="Niang G."/>
            <person name="Scheremetjew M."/>
            <person name="Finn R."/>
            <person name="Kale V."/>
            <person name="Holt S."/>
            <person name="Cochrane G."/>
            <person name="Meng A."/>
            <person name="Brown T."/>
            <person name="Cohen L."/>
        </authorList>
    </citation>
    <scope>NUCLEOTIDE SEQUENCE</scope>
    <source>
        <strain evidence="2">Isolate 1302-5</strain>
    </source>
</reference>
<feature type="region of interest" description="Disordered" evidence="1">
    <location>
        <begin position="234"/>
        <end position="269"/>
    </location>
</feature>
<feature type="region of interest" description="Disordered" evidence="1">
    <location>
        <begin position="323"/>
        <end position="351"/>
    </location>
</feature>
<feature type="compositionally biased region" description="Polar residues" evidence="1">
    <location>
        <begin position="330"/>
        <end position="349"/>
    </location>
</feature>
<feature type="compositionally biased region" description="Low complexity" evidence="1">
    <location>
        <begin position="369"/>
        <end position="385"/>
    </location>
</feature>
<evidence type="ECO:0000256" key="1">
    <source>
        <dbReference type="SAM" id="MobiDB-lite"/>
    </source>
</evidence>
<organism evidence="2">
    <name type="scientific">Odontella aurita</name>
    <dbReference type="NCBI Taxonomy" id="265563"/>
    <lineage>
        <taxon>Eukaryota</taxon>
        <taxon>Sar</taxon>
        <taxon>Stramenopiles</taxon>
        <taxon>Ochrophyta</taxon>
        <taxon>Bacillariophyta</taxon>
        <taxon>Mediophyceae</taxon>
        <taxon>Biddulphiophycidae</taxon>
        <taxon>Eupodiscales</taxon>
        <taxon>Odontellaceae</taxon>
        <taxon>Odontella</taxon>
    </lineage>
</organism>
<name>A0A7S4IJ29_9STRA</name>
<accession>A0A7S4IJ29</accession>
<evidence type="ECO:0000313" key="2">
    <source>
        <dbReference type="EMBL" id="CAE2230579.1"/>
    </source>
</evidence>
<dbReference type="AlphaFoldDB" id="A0A7S4IJ29"/>
<proteinExistence type="predicted"/>
<gene>
    <name evidence="2" type="ORF">OAUR00152_LOCUS11786</name>
</gene>